<dbReference type="Proteomes" id="UP001107558">
    <property type="component" value="Chromosome 4"/>
</dbReference>
<dbReference type="Gene3D" id="2.30.29.30">
    <property type="entry name" value="Pleckstrin-homology domain (PH domain)/Phosphotyrosine-binding domain (PTB)"/>
    <property type="match status" value="1"/>
</dbReference>
<dbReference type="OrthoDB" id="74360at2759"/>
<comment type="caution">
    <text evidence="4">The sequence shown here is derived from an EMBL/GenBank/DDBJ whole genome shotgun (WGS) entry which is preliminary data.</text>
</comment>
<sequence>MHKQRLYTILKFYSMTFRDYLLHPSTLAPSSSPPKTTKIGKNGSNDTPKSEKKEKKIKKIPQMSDSRIKKFQKIFNQKIPPDEKLINYFSCALVADILLQGHLYVSENFFSFYSNVFGYVTKLVIPISSVTFISKEKTAKMFPNAIGIQLDDAKHVFGSFISRETAYQLMIGMTKKLSQIEGKNDCVDGMKEEEDEEEVEAEEIQSSKDDSSSLSSETQLSQDQKQLQQQHHHVINPPPPQQQQHTPKYEAFQSSTFIEPQINSKNNQNHGPQKVLFIGIALTLILAFFTAFLLLKINALEKETNSGSYYHRDYSQMTIEEAENALNRNLMTVRSVRRKLEELQTILQKNFNESPHEHEL</sequence>
<feature type="domain" description="GRAM" evidence="3">
    <location>
        <begin position="69"/>
        <end position="137"/>
    </location>
</feature>
<dbReference type="SMART" id="SM00568">
    <property type="entry name" value="GRAM"/>
    <property type="match status" value="1"/>
</dbReference>
<keyword evidence="2" id="KW-0812">Transmembrane</keyword>
<dbReference type="GO" id="GO:0005886">
    <property type="term" value="C:plasma membrane"/>
    <property type="evidence" value="ECO:0007669"/>
    <property type="project" value="TreeGrafter"/>
</dbReference>
<reference evidence="4" key="1">
    <citation type="submission" date="2021-03" db="EMBL/GenBank/DDBJ databases">
        <title>Chromosome level genome of the anhydrobiotic midge Polypedilum vanderplanki.</title>
        <authorList>
            <person name="Yoshida Y."/>
            <person name="Kikawada T."/>
            <person name="Gusev O."/>
        </authorList>
    </citation>
    <scope>NUCLEOTIDE SEQUENCE</scope>
    <source>
        <strain evidence="4">NIAS01</strain>
        <tissue evidence="4">Whole body or cell culture</tissue>
    </source>
</reference>
<dbReference type="GO" id="GO:0005789">
    <property type="term" value="C:endoplasmic reticulum membrane"/>
    <property type="evidence" value="ECO:0007669"/>
    <property type="project" value="TreeGrafter"/>
</dbReference>
<dbReference type="GO" id="GO:0140268">
    <property type="term" value="C:endoplasmic reticulum-plasma membrane contact site"/>
    <property type="evidence" value="ECO:0007669"/>
    <property type="project" value="TreeGrafter"/>
</dbReference>
<evidence type="ECO:0000259" key="3">
    <source>
        <dbReference type="SMART" id="SM00568"/>
    </source>
</evidence>
<organism evidence="4 5">
    <name type="scientific">Polypedilum vanderplanki</name>
    <name type="common">Sleeping chironomid midge</name>
    <dbReference type="NCBI Taxonomy" id="319348"/>
    <lineage>
        <taxon>Eukaryota</taxon>
        <taxon>Metazoa</taxon>
        <taxon>Ecdysozoa</taxon>
        <taxon>Arthropoda</taxon>
        <taxon>Hexapoda</taxon>
        <taxon>Insecta</taxon>
        <taxon>Pterygota</taxon>
        <taxon>Neoptera</taxon>
        <taxon>Endopterygota</taxon>
        <taxon>Diptera</taxon>
        <taxon>Nematocera</taxon>
        <taxon>Chironomoidea</taxon>
        <taxon>Chironomidae</taxon>
        <taxon>Chironominae</taxon>
        <taxon>Polypedilum</taxon>
        <taxon>Polypedilum</taxon>
    </lineage>
</organism>
<keyword evidence="5" id="KW-1185">Reference proteome</keyword>
<dbReference type="InterPro" id="IPR011993">
    <property type="entry name" value="PH-like_dom_sf"/>
</dbReference>
<accession>A0A9J6BC85</accession>
<dbReference type="PANTHER" id="PTHR23319">
    <property type="entry name" value="GRAM DOMAIN CONTAINING 1B, ISOFORM E"/>
    <property type="match status" value="1"/>
</dbReference>
<dbReference type="AlphaFoldDB" id="A0A9J6BC85"/>
<dbReference type="InterPro" id="IPR004182">
    <property type="entry name" value="GRAM"/>
</dbReference>
<feature type="compositionally biased region" description="Low complexity" evidence="1">
    <location>
        <begin position="212"/>
        <end position="229"/>
    </location>
</feature>
<feature type="region of interest" description="Disordered" evidence="1">
    <location>
        <begin position="190"/>
        <end position="247"/>
    </location>
</feature>
<feature type="region of interest" description="Disordered" evidence="1">
    <location>
        <begin position="28"/>
        <end position="59"/>
    </location>
</feature>
<gene>
    <name evidence="4" type="ORF">PVAND_015160</name>
</gene>
<feature type="transmembrane region" description="Helical" evidence="2">
    <location>
        <begin position="275"/>
        <end position="295"/>
    </location>
</feature>
<dbReference type="EMBL" id="JADBJN010000004">
    <property type="protein sequence ID" value="KAG5667163.1"/>
    <property type="molecule type" value="Genomic_DNA"/>
</dbReference>
<evidence type="ECO:0000256" key="2">
    <source>
        <dbReference type="SAM" id="Phobius"/>
    </source>
</evidence>
<dbReference type="Pfam" id="PF02893">
    <property type="entry name" value="GRAM"/>
    <property type="match status" value="1"/>
</dbReference>
<feature type="compositionally biased region" description="Acidic residues" evidence="1">
    <location>
        <begin position="191"/>
        <end position="203"/>
    </location>
</feature>
<keyword evidence="2" id="KW-1133">Transmembrane helix</keyword>
<evidence type="ECO:0000313" key="4">
    <source>
        <dbReference type="EMBL" id="KAG5667163.1"/>
    </source>
</evidence>
<evidence type="ECO:0000256" key="1">
    <source>
        <dbReference type="SAM" id="MobiDB-lite"/>
    </source>
</evidence>
<dbReference type="GO" id="GO:0120015">
    <property type="term" value="F:sterol transfer activity"/>
    <property type="evidence" value="ECO:0007669"/>
    <property type="project" value="TreeGrafter"/>
</dbReference>
<keyword evidence="2" id="KW-0472">Membrane</keyword>
<dbReference type="PANTHER" id="PTHR23319:SF13">
    <property type="entry name" value="GRAM DOMAIN-CONTAINING PROTEIN"/>
    <property type="match status" value="1"/>
</dbReference>
<dbReference type="CDD" id="cd13220">
    <property type="entry name" value="PH-GRAM_GRAMDC"/>
    <property type="match status" value="1"/>
</dbReference>
<dbReference type="GO" id="GO:0032934">
    <property type="term" value="F:sterol binding"/>
    <property type="evidence" value="ECO:0007669"/>
    <property type="project" value="TreeGrafter"/>
</dbReference>
<evidence type="ECO:0000313" key="5">
    <source>
        <dbReference type="Proteomes" id="UP001107558"/>
    </source>
</evidence>
<proteinExistence type="predicted"/>
<protein>
    <recommendedName>
        <fullName evidence="3">GRAM domain-containing protein</fullName>
    </recommendedName>
</protein>
<dbReference type="GO" id="GO:0032366">
    <property type="term" value="P:intracellular sterol transport"/>
    <property type="evidence" value="ECO:0007669"/>
    <property type="project" value="TreeGrafter"/>
</dbReference>
<dbReference type="InterPro" id="IPR051482">
    <property type="entry name" value="Cholesterol_transport"/>
</dbReference>
<name>A0A9J6BC85_POLVA</name>